<dbReference type="InParanoid" id="A0A165E7L8"/>
<sequence length="228" mass="25045">MRIELCLRHNPRTGKGPDSSIDHLTDPDCFLQQLRVRSRTLILPPGRKIPRFPYVTLSPECLHSGPSPGPFQAVSPAASAGPINKPMTDAMRIVGVVTVTLRPWRDYLIVYPAFLASAGYPDHLGSLHAHAPFRCGEGVPSCLQMRGMLCVRTRHTAHSAILYYWQDFQSPAPRARAVAIKPAARTSIFSCNTHVRIFLQHDTCSVSSAPAEKDCIAYVLSGHVLVPS</sequence>
<gene>
    <name evidence="1" type="ORF">CALCODRAFT_19421</name>
</gene>
<accession>A0A165E7L8</accession>
<evidence type="ECO:0000313" key="2">
    <source>
        <dbReference type="Proteomes" id="UP000076842"/>
    </source>
</evidence>
<proteinExistence type="predicted"/>
<dbReference type="Proteomes" id="UP000076842">
    <property type="component" value="Unassembled WGS sequence"/>
</dbReference>
<organism evidence="1 2">
    <name type="scientific">Calocera cornea HHB12733</name>
    <dbReference type="NCBI Taxonomy" id="1353952"/>
    <lineage>
        <taxon>Eukaryota</taxon>
        <taxon>Fungi</taxon>
        <taxon>Dikarya</taxon>
        <taxon>Basidiomycota</taxon>
        <taxon>Agaricomycotina</taxon>
        <taxon>Dacrymycetes</taxon>
        <taxon>Dacrymycetales</taxon>
        <taxon>Dacrymycetaceae</taxon>
        <taxon>Calocera</taxon>
    </lineage>
</organism>
<protein>
    <submittedName>
        <fullName evidence="1">Uncharacterized protein</fullName>
    </submittedName>
</protein>
<dbReference type="AlphaFoldDB" id="A0A165E7L8"/>
<name>A0A165E7L8_9BASI</name>
<reference evidence="1 2" key="1">
    <citation type="journal article" date="2016" name="Mol. Biol. Evol.">
        <title>Comparative Genomics of Early-Diverging Mushroom-Forming Fungi Provides Insights into the Origins of Lignocellulose Decay Capabilities.</title>
        <authorList>
            <person name="Nagy L.G."/>
            <person name="Riley R."/>
            <person name="Tritt A."/>
            <person name="Adam C."/>
            <person name="Daum C."/>
            <person name="Floudas D."/>
            <person name="Sun H."/>
            <person name="Yadav J.S."/>
            <person name="Pangilinan J."/>
            <person name="Larsson K.H."/>
            <person name="Matsuura K."/>
            <person name="Barry K."/>
            <person name="Labutti K."/>
            <person name="Kuo R."/>
            <person name="Ohm R.A."/>
            <person name="Bhattacharya S.S."/>
            <person name="Shirouzu T."/>
            <person name="Yoshinaga Y."/>
            <person name="Martin F.M."/>
            <person name="Grigoriev I.V."/>
            <person name="Hibbett D.S."/>
        </authorList>
    </citation>
    <scope>NUCLEOTIDE SEQUENCE [LARGE SCALE GENOMIC DNA]</scope>
    <source>
        <strain evidence="1 2">HHB12733</strain>
    </source>
</reference>
<keyword evidence="2" id="KW-1185">Reference proteome</keyword>
<dbReference type="EMBL" id="KV424018">
    <property type="protein sequence ID" value="KZT54272.1"/>
    <property type="molecule type" value="Genomic_DNA"/>
</dbReference>
<evidence type="ECO:0000313" key="1">
    <source>
        <dbReference type="EMBL" id="KZT54272.1"/>
    </source>
</evidence>